<organism evidence="13 14">
    <name type="scientific">Balneicella halophila</name>
    <dbReference type="NCBI Taxonomy" id="1537566"/>
    <lineage>
        <taxon>Bacteria</taxon>
        <taxon>Pseudomonadati</taxon>
        <taxon>Bacteroidota</taxon>
        <taxon>Bacteroidia</taxon>
        <taxon>Bacteroidales</taxon>
        <taxon>Balneicellaceae</taxon>
        <taxon>Balneicella</taxon>
    </lineage>
</organism>
<evidence type="ECO:0000256" key="1">
    <source>
        <dbReference type="ARBA" id="ARBA00004496"/>
    </source>
</evidence>
<name>A0A7L4URK3_BALHA</name>
<dbReference type="InterPro" id="IPR050090">
    <property type="entry name" value="Tyrosine_recombinase_XerCD"/>
</dbReference>
<dbReference type="InterPro" id="IPR023009">
    <property type="entry name" value="Tyrosine_recombinase_XerC/XerD"/>
</dbReference>
<dbReference type="PROSITE" id="PS51898">
    <property type="entry name" value="TYR_RECOMBINASE"/>
    <property type="match status" value="1"/>
</dbReference>
<dbReference type="Pfam" id="PF02899">
    <property type="entry name" value="Phage_int_SAM_1"/>
    <property type="match status" value="1"/>
</dbReference>
<keyword evidence="5 10" id="KW-0159">Chromosome partition</keyword>
<keyword evidence="3 10" id="KW-0963">Cytoplasm</keyword>
<dbReference type="GO" id="GO:0051301">
    <property type="term" value="P:cell division"/>
    <property type="evidence" value="ECO:0007669"/>
    <property type="project" value="UniProtKB-KW"/>
</dbReference>
<evidence type="ECO:0000256" key="3">
    <source>
        <dbReference type="ARBA" id="ARBA00022490"/>
    </source>
</evidence>
<dbReference type="GO" id="GO:0005737">
    <property type="term" value="C:cytoplasm"/>
    <property type="evidence" value="ECO:0007669"/>
    <property type="project" value="UniProtKB-SubCell"/>
</dbReference>
<dbReference type="RefSeq" id="WP_116496508.1">
    <property type="nucleotide sequence ID" value="NZ_QENZ01000004.1"/>
</dbReference>
<dbReference type="NCBIfam" id="TIGR02225">
    <property type="entry name" value="recomb_XerD"/>
    <property type="match status" value="1"/>
</dbReference>
<keyword evidence="9 10" id="KW-0131">Cell cycle</keyword>
<keyword evidence="4 10" id="KW-0132">Cell division</keyword>
<dbReference type="InterPro" id="IPR010998">
    <property type="entry name" value="Integrase_recombinase_N"/>
</dbReference>
<dbReference type="GO" id="GO:0006313">
    <property type="term" value="P:DNA transposition"/>
    <property type="evidence" value="ECO:0007669"/>
    <property type="project" value="UniProtKB-UniRule"/>
</dbReference>
<dbReference type="Gene3D" id="1.10.443.10">
    <property type="entry name" value="Intergrase catalytic core"/>
    <property type="match status" value="1"/>
</dbReference>
<comment type="caution">
    <text evidence="13">The sequence shown here is derived from an EMBL/GenBank/DDBJ whole genome shotgun (WGS) entry which is preliminary data.</text>
</comment>
<feature type="active site" description="O-(3'-phospho-DNA)-tyrosine intermediate" evidence="10">
    <location>
        <position position="280"/>
    </location>
</feature>
<sequence length="301" mass="34296">MVWKDCIEGFSNYLKLEKGVAENTLKAYKNDINKLSNYLSVSSQVKSPLRVTKTDLDKFIQSLNEIEVATATQARIISSINNFFEYLIYDGSIKENPASLLESPRLSRKLPEPLSIEEIDLIIDKIDCETKHGIRNKAMIETMYACGLRVSELITLRLSDLNFDEDYITVIGKGNKERIVPIGSRAQKYISEYITNVRSQLASHPEHRDTLFLNNRGKGLSRTMVFYIIKDLAQLADIQKSISPHTFRHSFATHLIEGGANLRAVQEMLGHESITTTEIYTHLDRQYLSETLAMFHPHANK</sequence>
<dbReference type="SUPFAM" id="SSF56349">
    <property type="entry name" value="DNA breaking-rejoining enzymes"/>
    <property type="match status" value="1"/>
</dbReference>
<proteinExistence type="inferred from homology"/>
<dbReference type="InterPro" id="IPR011932">
    <property type="entry name" value="Recomb_XerD"/>
</dbReference>
<dbReference type="HAMAP" id="MF_01808">
    <property type="entry name" value="Recomb_XerC_XerD"/>
    <property type="match status" value="1"/>
</dbReference>
<dbReference type="NCBIfam" id="NF001399">
    <property type="entry name" value="PRK00283.1"/>
    <property type="match status" value="1"/>
</dbReference>
<evidence type="ECO:0000256" key="5">
    <source>
        <dbReference type="ARBA" id="ARBA00022829"/>
    </source>
</evidence>
<evidence type="ECO:0000259" key="11">
    <source>
        <dbReference type="PROSITE" id="PS51898"/>
    </source>
</evidence>
<evidence type="ECO:0000313" key="13">
    <source>
        <dbReference type="EMBL" id="PVX50959.1"/>
    </source>
</evidence>
<keyword evidence="8 10" id="KW-0233">DNA recombination</keyword>
<dbReference type="OrthoDB" id="9801717at2"/>
<evidence type="ECO:0000259" key="12">
    <source>
        <dbReference type="PROSITE" id="PS51900"/>
    </source>
</evidence>
<dbReference type="GO" id="GO:0007059">
    <property type="term" value="P:chromosome segregation"/>
    <property type="evidence" value="ECO:0007669"/>
    <property type="project" value="UniProtKB-UniRule"/>
</dbReference>
<comment type="subunit">
    <text evidence="10">Forms a cyclic heterotetrameric complex composed of two molecules of XerC and two molecules of XerD.</text>
</comment>
<feature type="domain" description="Core-binding (CB)" evidence="12">
    <location>
        <begin position="1"/>
        <end position="88"/>
    </location>
</feature>
<feature type="active site" evidence="10">
    <location>
        <position position="271"/>
    </location>
</feature>
<keyword evidence="6 10" id="KW-0229">DNA integration</keyword>
<dbReference type="NCBIfam" id="NF040815">
    <property type="entry name" value="recomb_XerA_Arch"/>
    <property type="match status" value="1"/>
</dbReference>
<feature type="domain" description="Tyr recombinase" evidence="11">
    <location>
        <begin position="109"/>
        <end position="293"/>
    </location>
</feature>
<reference evidence="13 14" key="1">
    <citation type="submission" date="2018-05" db="EMBL/GenBank/DDBJ databases">
        <title>Genomic Encyclopedia of Type Strains, Phase IV (KMG-IV): sequencing the most valuable type-strain genomes for metagenomic binning, comparative biology and taxonomic classification.</title>
        <authorList>
            <person name="Goeker M."/>
        </authorList>
    </citation>
    <scope>NUCLEOTIDE SEQUENCE [LARGE SCALE GENOMIC DNA]</scope>
    <source>
        <strain evidence="13 14">DSM 28579</strain>
    </source>
</reference>
<feature type="active site" evidence="10">
    <location>
        <position position="245"/>
    </location>
</feature>
<keyword evidence="14" id="KW-1185">Reference proteome</keyword>
<dbReference type="PANTHER" id="PTHR30349">
    <property type="entry name" value="PHAGE INTEGRASE-RELATED"/>
    <property type="match status" value="1"/>
</dbReference>
<dbReference type="InterPro" id="IPR011010">
    <property type="entry name" value="DNA_brk_join_enz"/>
</dbReference>
<gene>
    <name evidence="10" type="primary">xerC</name>
    <name evidence="13" type="ORF">C7377_1289</name>
</gene>
<dbReference type="InterPro" id="IPR044068">
    <property type="entry name" value="CB"/>
</dbReference>
<dbReference type="AlphaFoldDB" id="A0A7L4URK3"/>
<dbReference type="CDD" id="cd00798">
    <property type="entry name" value="INT_XerDC_C"/>
    <property type="match status" value="1"/>
</dbReference>
<evidence type="ECO:0000256" key="6">
    <source>
        <dbReference type="ARBA" id="ARBA00022908"/>
    </source>
</evidence>
<evidence type="ECO:0000313" key="14">
    <source>
        <dbReference type="Proteomes" id="UP000251835"/>
    </source>
</evidence>
<comment type="subcellular location">
    <subcellularLocation>
        <location evidence="1 10">Cytoplasm</location>
    </subcellularLocation>
</comment>
<dbReference type="GO" id="GO:0003677">
    <property type="term" value="F:DNA binding"/>
    <property type="evidence" value="ECO:0007669"/>
    <property type="project" value="UniProtKB-UniRule"/>
</dbReference>
<keyword evidence="7 10" id="KW-0238">DNA-binding</keyword>
<feature type="active site" evidence="10">
    <location>
        <position position="173"/>
    </location>
</feature>
<evidence type="ECO:0000256" key="10">
    <source>
        <dbReference type="HAMAP-Rule" id="MF_01808"/>
    </source>
</evidence>
<evidence type="ECO:0000256" key="4">
    <source>
        <dbReference type="ARBA" id="ARBA00022618"/>
    </source>
</evidence>
<dbReference type="InterPro" id="IPR002104">
    <property type="entry name" value="Integrase_catalytic"/>
</dbReference>
<dbReference type="EMBL" id="QENZ01000004">
    <property type="protein sequence ID" value="PVX50959.1"/>
    <property type="molecule type" value="Genomic_DNA"/>
</dbReference>
<accession>A0A7L4URK3</accession>
<dbReference type="Pfam" id="PF00589">
    <property type="entry name" value="Phage_integrase"/>
    <property type="match status" value="1"/>
</dbReference>
<feature type="active site" evidence="10">
    <location>
        <position position="149"/>
    </location>
</feature>
<dbReference type="InterPro" id="IPR004107">
    <property type="entry name" value="Integrase_SAM-like_N"/>
</dbReference>
<comment type="similarity">
    <text evidence="10">Belongs to the 'phage' integrase family. XerC subfamily.</text>
</comment>
<comment type="similarity">
    <text evidence="2">Belongs to the 'phage' integrase family. XerD subfamily.</text>
</comment>
<evidence type="ECO:0000256" key="8">
    <source>
        <dbReference type="ARBA" id="ARBA00023172"/>
    </source>
</evidence>
<feature type="active site" evidence="10">
    <location>
        <position position="248"/>
    </location>
</feature>
<dbReference type="Gene3D" id="1.10.150.130">
    <property type="match status" value="1"/>
</dbReference>
<dbReference type="GO" id="GO:0009037">
    <property type="term" value="F:tyrosine-based site-specific recombinase activity"/>
    <property type="evidence" value="ECO:0007669"/>
    <property type="project" value="UniProtKB-UniRule"/>
</dbReference>
<dbReference type="PANTHER" id="PTHR30349:SF81">
    <property type="entry name" value="TYROSINE RECOMBINASE XERC"/>
    <property type="match status" value="1"/>
</dbReference>
<dbReference type="Proteomes" id="UP000251835">
    <property type="component" value="Unassembled WGS sequence"/>
</dbReference>
<evidence type="ECO:0000256" key="2">
    <source>
        <dbReference type="ARBA" id="ARBA00010450"/>
    </source>
</evidence>
<dbReference type="InterPro" id="IPR013762">
    <property type="entry name" value="Integrase-like_cat_sf"/>
</dbReference>
<evidence type="ECO:0000256" key="7">
    <source>
        <dbReference type="ARBA" id="ARBA00023125"/>
    </source>
</evidence>
<comment type="function">
    <text evidence="10">Site-specific tyrosine recombinase, which acts by catalyzing the cutting and rejoining of the recombining DNA molecules. The XerC-XerD complex is essential to convert dimers of the bacterial chromosome into monomers to permit their segregation at cell division. It also contributes to the segregational stability of plasmids.</text>
</comment>
<protein>
    <recommendedName>
        <fullName evidence="10">Tyrosine recombinase XerC</fullName>
    </recommendedName>
</protein>
<evidence type="ECO:0000256" key="9">
    <source>
        <dbReference type="ARBA" id="ARBA00023306"/>
    </source>
</evidence>
<dbReference type="PROSITE" id="PS51900">
    <property type="entry name" value="CB"/>
    <property type="match status" value="1"/>
</dbReference>